<name>K1X5V4_9BACT</name>
<accession>K1X5V4</accession>
<protein>
    <submittedName>
        <fullName evidence="3">Uncharacterized protein</fullName>
    </submittedName>
</protein>
<dbReference type="EMBL" id="AMFJ01036019">
    <property type="protein sequence ID" value="EKD25610.1"/>
    <property type="molecule type" value="Genomic_DNA"/>
</dbReference>
<feature type="coiled-coil region" evidence="1">
    <location>
        <begin position="184"/>
        <end position="211"/>
    </location>
</feature>
<sequence>MLTTRELPIQRAEIWEPYGDQVISTSKDFQTKLHQNEVNDLFDEKLTIKQDKEKYIFAIDNVNKFAVNGKVDFTTFIQDFYKDLAKTEKRDTEKKAVIEVSEFEKKTKVDIVFTETKEDLADLADQIKKNEKLLKKATDIENVKYKIERLIAFFEQEKDLAWDSGSIFNTKYDRKDKELRKVNKIEIKRRIKELNKMKKQIERLANNKDKKYTIDRDIDAQDKKEINTIKEVKMDDTNAMDMKMTLKQFSDRIEDLGKEVPDFILTRNSIIEETWDTTPYFEIIGYGKSDAKKLTKSLKKINNEYAILDELKLTGAKRQELSQDLQDMEKYLSKVINEPNTFKPSEHPFIPVHTKEFFELMKIKPTPEQLKELNKISGKTSTGTTGNLEKDMRWTGKKSDEQFTTQYNDYKEAFEKWGINGLSKYLLDQTHMTSEQKQFWSGAGNIAVAAGGIFLGWKMLSSAYNIVFKSDKKEKTGIYDWSNLARVGIPLGLTFWLNARKGEGLTKLFTWGEITKTIAGAGSSSKETETGARTEKNKTEKEEAQDKENHIKFIEWFPWSTALFNGLKYGEMKSFLIKDGDRIKVDPNQYQALLDIFKSGPKKNPTAAAFLQNSVGKNDERHVIDLTLKAMLWENVRDKLENNPDGDFNTKAAEAIVRLGEVTNLMETKQYDKMNPETQYLIDKYISGENTTSLEDLEKRGDIFYKKIEVVDQTGLADKVKELAKGDAKKEKDLLLAINTFWETMPSGPKHIEIDGTRDAMTFKTYDQTSTINLSKKELVGFTPSRFDSYYEAFKAANLTNRIQDICKDKLAMKKDPFYSVPWMGIFFNDSAVVSTDTDTRVIEKGSLNETSPILEKYQEQYITYLNGLRDWRIAPPNPIVIPNPFKWKEKPAAPEYNGLNSKIDALTTDAAIRKEIHKGINEFYEYMPNADKNVDIDWTLSVLKFTTYGETTTINLTNKNMTGFTPRSFPDYFELFKAASLTNYIKKVCKSKETEKGLPYNMSTGDIAFDAKDGNLDVISGGLFGKLDNVSEVLSSNKQKYIDYLNTTRDRTGNSVNIKAMVGKDQQEAELKILNAMNLFYEKMPSDRKDSIKISWSVSDAVFETYGQTTKIDLNTRAIKNSGIVFPDDVDTNYLELLKAASLTNKIKDIFKNYRAGDNPFNISRPGGDIEFAKTWKIFDIEALTAGRFGNLKDVSPTLEDKKTEYVAYLNNITPKFWINP</sequence>
<feature type="compositionally biased region" description="Basic and acidic residues" evidence="2">
    <location>
        <begin position="526"/>
        <end position="544"/>
    </location>
</feature>
<comment type="caution">
    <text evidence="3">The sequence shown here is derived from an EMBL/GenBank/DDBJ whole genome shotgun (WGS) entry which is preliminary data.</text>
</comment>
<evidence type="ECO:0000256" key="2">
    <source>
        <dbReference type="SAM" id="MobiDB-lite"/>
    </source>
</evidence>
<evidence type="ECO:0000313" key="3">
    <source>
        <dbReference type="EMBL" id="EKD25610.1"/>
    </source>
</evidence>
<gene>
    <name evidence="3" type="ORF">ACD_80C00012G0026</name>
</gene>
<reference evidence="3" key="1">
    <citation type="journal article" date="2012" name="Science">
        <title>Fermentation, hydrogen, and sulfur metabolism in multiple uncultivated bacterial phyla.</title>
        <authorList>
            <person name="Wrighton K.C."/>
            <person name="Thomas B.C."/>
            <person name="Sharon I."/>
            <person name="Miller C.S."/>
            <person name="Castelle C.J."/>
            <person name="VerBerkmoes N.C."/>
            <person name="Wilkins M.J."/>
            <person name="Hettich R.L."/>
            <person name="Lipton M.S."/>
            <person name="Williams K.H."/>
            <person name="Long P.E."/>
            <person name="Banfield J.F."/>
        </authorList>
    </citation>
    <scope>NUCLEOTIDE SEQUENCE [LARGE SCALE GENOMIC DNA]</scope>
</reference>
<keyword evidence="1" id="KW-0175">Coiled coil</keyword>
<evidence type="ECO:0000256" key="1">
    <source>
        <dbReference type="SAM" id="Coils"/>
    </source>
</evidence>
<proteinExistence type="predicted"/>
<feature type="region of interest" description="Disordered" evidence="2">
    <location>
        <begin position="521"/>
        <end position="544"/>
    </location>
</feature>
<dbReference type="AlphaFoldDB" id="K1X5V4"/>
<organism evidence="3">
    <name type="scientific">uncultured bacterium</name>
    <name type="common">gcode 4</name>
    <dbReference type="NCBI Taxonomy" id="1234023"/>
    <lineage>
        <taxon>Bacteria</taxon>
        <taxon>environmental samples</taxon>
    </lineage>
</organism>
<feature type="coiled-coil region" evidence="1">
    <location>
        <begin position="291"/>
        <end position="338"/>
    </location>
</feature>